<dbReference type="Proteomes" id="UP000257559">
    <property type="component" value="Chromosome"/>
</dbReference>
<keyword evidence="5 6" id="KW-0472">Membrane</keyword>
<keyword evidence="3 6" id="KW-0812">Transmembrane</keyword>
<dbReference type="KEGG" id="medw:NCTC10132_00987"/>
<dbReference type="Pfam" id="PF04011">
    <property type="entry name" value="LemA"/>
    <property type="match status" value="1"/>
</dbReference>
<gene>
    <name evidence="7" type="ORF">NCTC10132_00987</name>
</gene>
<evidence type="ECO:0000256" key="2">
    <source>
        <dbReference type="ARBA" id="ARBA00008854"/>
    </source>
</evidence>
<dbReference type="InterPro" id="IPR023353">
    <property type="entry name" value="LemA-like_dom_sf"/>
</dbReference>
<comment type="similarity">
    <text evidence="2">Belongs to the LemA family.</text>
</comment>
<proteinExistence type="inferred from homology"/>
<dbReference type="Gene3D" id="1.20.1440.20">
    <property type="entry name" value="LemA-like domain"/>
    <property type="match status" value="1"/>
</dbReference>
<evidence type="ECO:0000256" key="4">
    <source>
        <dbReference type="ARBA" id="ARBA00022989"/>
    </source>
</evidence>
<sequence length="109" mass="12275">MQMSGSFTNEERSELQSLNNHVLGRLIAVSENYPELKANQSYSQLMEQVVYLEREIGAARRLYNSKVTEFNSDIFLFPASVVASSMSLATYPLFAASNKQREDVSMKGL</sequence>
<dbReference type="AlphaFoldDB" id="A0A3B0QD11"/>
<name>A0A3B0QD11_9BACT</name>
<organism evidence="7 8">
    <name type="scientific">Mycoplasmopsis edwardii</name>
    <dbReference type="NCBI Taxonomy" id="53558"/>
    <lineage>
        <taxon>Bacteria</taxon>
        <taxon>Bacillati</taxon>
        <taxon>Mycoplasmatota</taxon>
        <taxon>Mycoplasmoidales</taxon>
        <taxon>Metamycoplasmataceae</taxon>
        <taxon>Mycoplasmopsis</taxon>
    </lineage>
</organism>
<dbReference type="PANTHER" id="PTHR34478">
    <property type="entry name" value="PROTEIN LEMA"/>
    <property type="match status" value="1"/>
</dbReference>
<comment type="subcellular location">
    <subcellularLocation>
        <location evidence="1">Membrane</location>
        <topology evidence="1">Single-pass membrane protein</topology>
    </subcellularLocation>
</comment>
<dbReference type="GO" id="GO:0016020">
    <property type="term" value="C:membrane"/>
    <property type="evidence" value="ECO:0007669"/>
    <property type="project" value="UniProtKB-SubCell"/>
</dbReference>
<evidence type="ECO:0000256" key="6">
    <source>
        <dbReference type="SAM" id="Phobius"/>
    </source>
</evidence>
<protein>
    <submittedName>
        <fullName evidence="7">LemA family</fullName>
    </submittedName>
</protein>
<dbReference type="PANTHER" id="PTHR34478:SF2">
    <property type="entry name" value="MEMBRANE PROTEIN"/>
    <property type="match status" value="1"/>
</dbReference>
<evidence type="ECO:0000256" key="1">
    <source>
        <dbReference type="ARBA" id="ARBA00004167"/>
    </source>
</evidence>
<keyword evidence="4 6" id="KW-1133">Transmembrane helix</keyword>
<accession>A0A3B0QD11</accession>
<dbReference type="SUPFAM" id="SSF140478">
    <property type="entry name" value="LemA-like"/>
    <property type="match status" value="1"/>
</dbReference>
<evidence type="ECO:0000256" key="5">
    <source>
        <dbReference type="ARBA" id="ARBA00023136"/>
    </source>
</evidence>
<dbReference type="EMBL" id="LS991951">
    <property type="protein sequence ID" value="SYV97621.1"/>
    <property type="molecule type" value="Genomic_DNA"/>
</dbReference>
<evidence type="ECO:0000256" key="3">
    <source>
        <dbReference type="ARBA" id="ARBA00022692"/>
    </source>
</evidence>
<keyword evidence="8" id="KW-1185">Reference proteome</keyword>
<dbReference type="InterPro" id="IPR007156">
    <property type="entry name" value="MamQ_LemA"/>
</dbReference>
<evidence type="ECO:0000313" key="8">
    <source>
        <dbReference type="Proteomes" id="UP000257559"/>
    </source>
</evidence>
<feature type="transmembrane region" description="Helical" evidence="6">
    <location>
        <begin position="74"/>
        <end position="96"/>
    </location>
</feature>
<reference evidence="8" key="1">
    <citation type="submission" date="2018-06" db="EMBL/GenBank/DDBJ databases">
        <authorList>
            <consortium name="Pathogen Informatics"/>
        </authorList>
    </citation>
    <scope>NUCLEOTIDE SEQUENCE [LARGE SCALE GENOMIC DNA]</scope>
    <source>
        <strain evidence="8">NCTC10132</strain>
    </source>
</reference>
<evidence type="ECO:0000313" key="7">
    <source>
        <dbReference type="EMBL" id="SYV97621.1"/>
    </source>
</evidence>